<dbReference type="STRING" id="6293.A0A1I8F087"/>
<accession>A0A1I8F087</accession>
<reference evidence="3" key="1">
    <citation type="submission" date="2016-11" db="UniProtKB">
        <authorList>
            <consortium name="WormBaseParasite"/>
        </authorList>
    </citation>
    <scope>IDENTIFICATION</scope>
    <source>
        <strain evidence="3">pt0022</strain>
    </source>
</reference>
<dbReference type="PANTHER" id="PTHR21190">
    <property type="entry name" value="GH10077P"/>
    <property type="match status" value="1"/>
</dbReference>
<feature type="domain" description="C2H2-type" evidence="2">
    <location>
        <begin position="837"/>
        <end position="858"/>
    </location>
</feature>
<dbReference type="InterPro" id="IPR013087">
    <property type="entry name" value="Znf_C2H2_type"/>
</dbReference>
<feature type="region of interest" description="Disordered" evidence="1">
    <location>
        <begin position="566"/>
        <end position="609"/>
    </location>
</feature>
<evidence type="ECO:0000259" key="2">
    <source>
        <dbReference type="PROSITE" id="PS00028"/>
    </source>
</evidence>
<feature type="compositionally biased region" description="Low complexity" evidence="1">
    <location>
        <begin position="566"/>
        <end position="582"/>
    </location>
</feature>
<proteinExistence type="predicted"/>
<dbReference type="AlphaFoldDB" id="A0A1I8F087"/>
<sequence>MYSVRRKAISASWRYGRIFGSVRVAQCGAERIKRRVGSSRALLLPSSFRDYTNKLRLKWSGEWKCHMMMPSSLGGGSGSAKHHQQLMQSASMLPSPYNFLPSVFANAQLDIPLFRPPESNLGAMYLSQLAAAAALNQGQNSSNGNTTNEQEETVGENNKAEVAASTSSEVATSPCDAESPLSPKPFGAVDREMESTNEQDPVDDAALSSPKVNTEDIALTENENLQPPSTTELQQLDLSKWISDFFPGLPNNVSALNMAALTQRMPPMLEQMQLMNQYFSPGSVEDSLRVLAALGSTNGSAGTVPSANCSPGSILNSPFASSAGHSKDTYCEICDKNFCNRYFLRTHKWKKHGIPFPGKNSPSECNVTSLASPSVSQNLPLDLPTTSTGMNLSPAEFIAALCNQNVLEASQISPSKTTSSQPTSVIVNCLSSADSSPTKRARTIEEGSKDDDELLGGARSESVRIDEEALASVASQLPNTGDLFAMIARQAQENAIAQELLSSFKGDGMQVQQQSSPSRHSSANKEACEMCGQECESRATLQHHLLLQHNILNSFLNSFNLLSPMGQLQPQQQSQKQQNNQSIDADRPRNSAIAPGMVTSPINVSRQPKKQYTTTGKNYCDVCNKEVCNKYFLRTHMLKMHGIVIDEHKTIIANIDTLEKEKSGTIAFRCDICNTNVGQTRESLKQHKQEVHNVVSLPTSRGHRGSLSSTSSITSTSTLSQALKTSDQSGNNIELVPKMQRYSARFLEDLKIAFERAFALQTNLVGQLRCPLCDIRTAGVVAMQKHLSEKHRMDMGLESLEGFLKDAYDIKSGQSAATLGGSLTANLQQQERGEFTCVHCADIFSDQIQFQLHMVHNHPLVIRSPDETGSPAVTVHGMEPLCTQYSFQSSSMADSWVDSERKLSNRSAGSMREGETLGDEHGVTHKVDKFFDCPISWCSRRYRNPVILSKHVSVVHQWRLKFSPKNGKNKSRDVIVSRKLWKKRYVCLFEGCKYRFWSRDDCEKHLLCHIGNQTNNKTKSKGPVVNGSTENGRSQDVSKLFGVREGKIMLNMKNGNNREEHERNTYTPNSLDLDMMPEGHGQLSTNKKPYTVQTFLVREQISQSSSSANSATAAVGVVFDEMVAHLPVRNTVQEMVRVNVELVPAPLQISPILHL</sequence>
<feature type="region of interest" description="Disordered" evidence="1">
    <location>
        <begin position="138"/>
        <end position="207"/>
    </location>
</feature>
<name>A0A1I8F087_WUCBA</name>
<feature type="domain" description="C2H2-type" evidence="2">
    <location>
        <begin position="987"/>
        <end position="1009"/>
    </location>
</feature>
<feature type="domain" description="C2H2-type" evidence="2">
    <location>
        <begin position="933"/>
        <end position="956"/>
    </location>
</feature>
<feature type="compositionally biased region" description="Polar residues" evidence="1">
    <location>
        <begin position="1026"/>
        <end position="1035"/>
    </location>
</feature>
<protein>
    <recommendedName>
        <fullName evidence="2">C2H2-type domain-containing protein</fullName>
    </recommendedName>
</protein>
<feature type="domain" description="C2H2-type" evidence="2">
    <location>
        <begin position="620"/>
        <end position="641"/>
    </location>
</feature>
<evidence type="ECO:0000256" key="1">
    <source>
        <dbReference type="SAM" id="MobiDB-lite"/>
    </source>
</evidence>
<dbReference type="FunFam" id="3.30.160.60:FF:002852">
    <property type="entry name" value="Dorsal Intercalation and Elongation defect"/>
    <property type="match status" value="1"/>
</dbReference>
<feature type="domain" description="C2H2-type" evidence="2">
    <location>
        <begin position="331"/>
        <end position="352"/>
    </location>
</feature>
<dbReference type="PANTHER" id="PTHR21190:SF1">
    <property type="entry name" value="GH10077P"/>
    <property type="match status" value="1"/>
</dbReference>
<organism evidence="3">
    <name type="scientific">Wuchereria bancrofti</name>
    <dbReference type="NCBI Taxonomy" id="6293"/>
    <lineage>
        <taxon>Eukaryota</taxon>
        <taxon>Metazoa</taxon>
        <taxon>Ecdysozoa</taxon>
        <taxon>Nematoda</taxon>
        <taxon>Chromadorea</taxon>
        <taxon>Rhabditida</taxon>
        <taxon>Spirurina</taxon>
        <taxon>Spiruromorpha</taxon>
        <taxon>Filarioidea</taxon>
        <taxon>Onchocercidae</taxon>
        <taxon>Wuchereria</taxon>
    </lineage>
</organism>
<evidence type="ECO:0000313" key="3">
    <source>
        <dbReference type="WBParaSite" id="maker-PairedContig_905-snap-gene-0.9-mRNA-1"/>
    </source>
</evidence>
<feature type="compositionally biased region" description="Low complexity" evidence="1">
    <location>
        <begin position="160"/>
        <end position="173"/>
    </location>
</feature>
<dbReference type="SMART" id="SM00355">
    <property type="entry name" value="ZnF_C2H2"/>
    <property type="match status" value="8"/>
</dbReference>
<dbReference type="Gene3D" id="3.30.160.60">
    <property type="entry name" value="Classic Zinc Finger"/>
    <property type="match status" value="1"/>
</dbReference>
<feature type="domain" description="C2H2-type" evidence="2">
    <location>
        <begin position="528"/>
        <end position="549"/>
    </location>
</feature>
<dbReference type="WBParaSite" id="maker-PairedContig_905-snap-gene-0.9-mRNA-1">
    <property type="protein sequence ID" value="maker-PairedContig_905-snap-gene-0.9-mRNA-1"/>
    <property type="gene ID" value="maker-PairedContig_905-snap-gene-0.9"/>
</dbReference>
<feature type="compositionally biased region" description="Polar residues" evidence="1">
    <location>
        <begin position="600"/>
        <end position="609"/>
    </location>
</feature>
<feature type="region of interest" description="Disordered" evidence="1">
    <location>
        <begin position="1016"/>
        <end position="1035"/>
    </location>
</feature>
<dbReference type="PROSITE" id="PS00028">
    <property type="entry name" value="ZINC_FINGER_C2H2_1"/>
    <property type="match status" value="6"/>
</dbReference>